<name>A0AAV4ZSP6_9HYPH</name>
<evidence type="ECO:0000259" key="3">
    <source>
        <dbReference type="Pfam" id="PF06904"/>
    </source>
</evidence>
<keyword evidence="2" id="KW-0732">Signal</keyword>
<dbReference type="AlphaFoldDB" id="A0AAV4ZSP6"/>
<gene>
    <name evidence="4" type="ORF">BHAOGJBA_5128</name>
</gene>
<sequence>MRLAAFLLSAALTVSAGTIAAAQGATDAGGATGSGGSQNCGADAFKSNVAGSESQGSGGYQAQNQFGYLGKYQMGEMALIDAGYAKFDGNSGNNQITWTGKDGINSNADFLGNAAAQENAYNAYLSNGWSQIKSFGLDKYVGQSYNGTTITESGLLKGMQFGGVRMKQFFANGMSCSGGAGTDGNNKCIGDYITSGSGFDVSSITGGSAASGGSCGGGGGNGGGQGGQKPNDQGSTNAESRTCPPTMQIIQGVDCGRFPARIQAFCNTYKPYLMTMQKCQEAERWAKGRGTGQHRDKCAKQSDAQGTMSWGYVLACSKAKDEPAFNSGNQLNDLDGKGGGNGSGTSSDGSPATPAGKADDPGCYDRLEKMGVKFTRLNKITKSAGGYNCVVPTAMAVKSFSRTTLSNPGVILNCNTAEAFEKLSSQIGVSKVTSLGGFVCRGIHNGSASARSRLSEHGEGVAFDVSEWQGNGGTWSPSWTTRSHPTYLAVTSRGPGAGFRCILTPWWYKSKANPLIVGHIHLGTRDNCAPKI</sequence>
<organism evidence="4 5">
    <name type="scientific">Methylobacterium hispanicum</name>
    <dbReference type="NCBI Taxonomy" id="270350"/>
    <lineage>
        <taxon>Bacteria</taxon>
        <taxon>Pseudomonadati</taxon>
        <taxon>Pseudomonadota</taxon>
        <taxon>Alphaproteobacteria</taxon>
        <taxon>Hyphomicrobiales</taxon>
        <taxon>Methylobacteriaceae</taxon>
        <taxon>Methylobacterium</taxon>
    </lineage>
</organism>
<feature type="chain" id="PRO_5043988671" description="Extensin-like C-terminal domain-containing protein" evidence="2">
    <location>
        <begin position="17"/>
        <end position="532"/>
    </location>
</feature>
<feature type="compositionally biased region" description="Polar residues" evidence="1">
    <location>
        <begin position="230"/>
        <end position="243"/>
    </location>
</feature>
<feature type="region of interest" description="Disordered" evidence="1">
    <location>
        <begin position="216"/>
        <end position="243"/>
    </location>
</feature>
<dbReference type="RefSeq" id="WP_238231559.1">
    <property type="nucleotide sequence ID" value="NZ_BPQO01000029.1"/>
</dbReference>
<protein>
    <recommendedName>
        <fullName evidence="3">Extensin-like C-terminal domain-containing protein</fullName>
    </recommendedName>
</protein>
<reference evidence="4" key="1">
    <citation type="journal article" date="2016" name="Front. Microbiol.">
        <title>Genome Sequence of the Piezophilic, Mesophilic Sulfate-Reducing Bacterium Desulfovibrio indicus J2T.</title>
        <authorList>
            <person name="Cao J."/>
            <person name="Maignien L."/>
            <person name="Shao Z."/>
            <person name="Alain K."/>
            <person name="Jebbar M."/>
        </authorList>
    </citation>
    <scope>NUCLEOTIDE SEQUENCE</scope>
    <source>
        <strain evidence="4">DSM 16372</strain>
    </source>
</reference>
<feature type="signal peptide" evidence="2">
    <location>
        <begin position="1"/>
        <end position="16"/>
    </location>
</feature>
<dbReference type="InterPro" id="IPR009683">
    <property type="entry name" value="Extensin-like_C"/>
</dbReference>
<keyword evidence="5" id="KW-1185">Reference proteome</keyword>
<evidence type="ECO:0000313" key="5">
    <source>
        <dbReference type="Proteomes" id="UP001055247"/>
    </source>
</evidence>
<feature type="compositionally biased region" description="Gly residues" evidence="1">
    <location>
        <begin position="216"/>
        <end position="227"/>
    </location>
</feature>
<proteinExistence type="predicted"/>
<feature type="domain" description="Extensin-like C-terminal" evidence="3">
    <location>
        <begin position="363"/>
        <end position="524"/>
    </location>
</feature>
<reference evidence="4" key="2">
    <citation type="submission" date="2021-08" db="EMBL/GenBank/DDBJ databases">
        <authorList>
            <person name="Tani A."/>
            <person name="Ola A."/>
            <person name="Ogura Y."/>
            <person name="Katsura K."/>
            <person name="Hayashi T."/>
        </authorList>
    </citation>
    <scope>NUCLEOTIDE SEQUENCE</scope>
    <source>
        <strain evidence="4">DSM 16372</strain>
    </source>
</reference>
<accession>A0AAV4ZSP6</accession>
<feature type="region of interest" description="Disordered" evidence="1">
    <location>
        <begin position="326"/>
        <end position="361"/>
    </location>
</feature>
<evidence type="ECO:0000256" key="2">
    <source>
        <dbReference type="SAM" id="SignalP"/>
    </source>
</evidence>
<dbReference type="EMBL" id="BPQO01000029">
    <property type="protein sequence ID" value="GJD91580.1"/>
    <property type="molecule type" value="Genomic_DNA"/>
</dbReference>
<comment type="caution">
    <text evidence="4">The sequence shown here is derived from an EMBL/GenBank/DDBJ whole genome shotgun (WGS) entry which is preliminary data.</text>
</comment>
<dbReference type="Proteomes" id="UP001055247">
    <property type="component" value="Unassembled WGS sequence"/>
</dbReference>
<evidence type="ECO:0000313" key="4">
    <source>
        <dbReference type="EMBL" id="GJD91580.1"/>
    </source>
</evidence>
<evidence type="ECO:0000256" key="1">
    <source>
        <dbReference type="SAM" id="MobiDB-lite"/>
    </source>
</evidence>
<dbReference type="Pfam" id="PF06904">
    <property type="entry name" value="Extensin-like_C"/>
    <property type="match status" value="1"/>
</dbReference>